<keyword evidence="7" id="KW-0319">Glycerol metabolism</keyword>
<evidence type="ECO:0000256" key="3">
    <source>
        <dbReference type="ARBA" id="ARBA00012099"/>
    </source>
</evidence>
<protein>
    <recommendedName>
        <fullName evidence="11">Probable glycerol kinase</fullName>
        <ecNumber evidence="3">2.7.1.30</ecNumber>
    </recommendedName>
    <alternativeName>
        <fullName evidence="9">ATP:glycerol 3-phosphotransferase</fullName>
    </alternativeName>
</protein>
<evidence type="ECO:0000256" key="2">
    <source>
        <dbReference type="ARBA" id="ARBA00009156"/>
    </source>
</evidence>
<keyword evidence="6 12" id="KW-0418">Kinase</keyword>
<keyword evidence="5" id="KW-0547">Nucleotide-binding</keyword>
<dbReference type="InterPro" id="IPR000577">
    <property type="entry name" value="Carb_kinase_FGGY"/>
</dbReference>
<dbReference type="InterPro" id="IPR018485">
    <property type="entry name" value="FGGY_C"/>
</dbReference>
<dbReference type="GO" id="GO:0005739">
    <property type="term" value="C:mitochondrion"/>
    <property type="evidence" value="ECO:0007669"/>
    <property type="project" value="TreeGrafter"/>
</dbReference>
<proteinExistence type="inferred from homology"/>
<evidence type="ECO:0000256" key="11">
    <source>
        <dbReference type="ARBA" id="ARBA00071571"/>
    </source>
</evidence>
<dbReference type="CDD" id="cd07792">
    <property type="entry name" value="ASKHA_NBD_FGGY_GK1-3-like"/>
    <property type="match status" value="1"/>
</dbReference>
<dbReference type="FunFam" id="3.30.420.40:FF:000177">
    <property type="entry name" value="Glycerol kinase"/>
    <property type="match status" value="1"/>
</dbReference>
<dbReference type="InterPro" id="IPR043129">
    <property type="entry name" value="ATPase_NBD"/>
</dbReference>
<dbReference type="NCBIfam" id="NF000756">
    <property type="entry name" value="PRK00047.1"/>
    <property type="match status" value="1"/>
</dbReference>
<dbReference type="Proteomes" id="UP000605846">
    <property type="component" value="Unassembled WGS sequence"/>
</dbReference>
<dbReference type="AlphaFoldDB" id="A0A8H7BJ60"/>
<comment type="similarity">
    <text evidence="2 12">Belongs to the FGGY kinase family.</text>
</comment>
<evidence type="ECO:0000256" key="8">
    <source>
        <dbReference type="ARBA" id="ARBA00022840"/>
    </source>
</evidence>
<gene>
    <name evidence="15" type="primary">GUT1_2</name>
    <name evidence="15" type="ORF">EC973_005548</name>
</gene>
<keyword evidence="4 12" id="KW-0808">Transferase</keyword>
<name>A0A8H7BJ60_9FUNG</name>
<evidence type="ECO:0000256" key="5">
    <source>
        <dbReference type="ARBA" id="ARBA00022741"/>
    </source>
</evidence>
<dbReference type="Pfam" id="PF00370">
    <property type="entry name" value="FGGY_N"/>
    <property type="match status" value="1"/>
</dbReference>
<evidence type="ECO:0000259" key="14">
    <source>
        <dbReference type="Pfam" id="PF02782"/>
    </source>
</evidence>
<dbReference type="SUPFAM" id="SSF53067">
    <property type="entry name" value="Actin-like ATPase domain"/>
    <property type="match status" value="2"/>
</dbReference>
<dbReference type="EMBL" id="JABAYA010000317">
    <property type="protein sequence ID" value="KAF7721023.1"/>
    <property type="molecule type" value="Genomic_DNA"/>
</dbReference>
<feature type="domain" description="Carbohydrate kinase FGGY N-terminal" evidence="13">
    <location>
        <begin position="4"/>
        <end position="255"/>
    </location>
</feature>
<accession>A0A8H7BJ60</accession>
<evidence type="ECO:0000256" key="4">
    <source>
        <dbReference type="ARBA" id="ARBA00022679"/>
    </source>
</evidence>
<feature type="domain" description="Carbohydrate kinase FGGY C-terminal" evidence="14">
    <location>
        <begin position="265"/>
        <end position="456"/>
    </location>
</feature>
<evidence type="ECO:0000256" key="7">
    <source>
        <dbReference type="ARBA" id="ARBA00022798"/>
    </source>
</evidence>
<evidence type="ECO:0000256" key="12">
    <source>
        <dbReference type="RuleBase" id="RU003733"/>
    </source>
</evidence>
<dbReference type="GO" id="GO:0046167">
    <property type="term" value="P:glycerol-3-phosphate biosynthetic process"/>
    <property type="evidence" value="ECO:0007669"/>
    <property type="project" value="TreeGrafter"/>
</dbReference>
<dbReference type="PIRSF" id="PIRSF000538">
    <property type="entry name" value="GlpK"/>
    <property type="match status" value="1"/>
</dbReference>
<dbReference type="OrthoDB" id="5422795at2759"/>
<organism evidence="15 16">
    <name type="scientific">Apophysomyces ossiformis</name>
    <dbReference type="NCBI Taxonomy" id="679940"/>
    <lineage>
        <taxon>Eukaryota</taxon>
        <taxon>Fungi</taxon>
        <taxon>Fungi incertae sedis</taxon>
        <taxon>Mucoromycota</taxon>
        <taxon>Mucoromycotina</taxon>
        <taxon>Mucoromycetes</taxon>
        <taxon>Mucorales</taxon>
        <taxon>Mucorineae</taxon>
        <taxon>Mucoraceae</taxon>
        <taxon>Apophysomyces</taxon>
    </lineage>
</organism>
<dbReference type="PANTHER" id="PTHR10196:SF69">
    <property type="entry name" value="GLYCEROL KINASE"/>
    <property type="match status" value="1"/>
</dbReference>
<comment type="caution">
    <text evidence="15">The sequence shown here is derived from an EMBL/GenBank/DDBJ whole genome shotgun (WGS) entry which is preliminary data.</text>
</comment>
<dbReference type="Pfam" id="PF02782">
    <property type="entry name" value="FGGY_C"/>
    <property type="match status" value="1"/>
</dbReference>
<keyword evidence="16" id="KW-1185">Reference proteome</keyword>
<keyword evidence="8" id="KW-0067">ATP-binding</keyword>
<dbReference type="PROSITE" id="PS00445">
    <property type="entry name" value="FGGY_KINASES_2"/>
    <property type="match status" value="1"/>
</dbReference>
<dbReference type="InterPro" id="IPR005999">
    <property type="entry name" value="Glycerol_kin"/>
</dbReference>
<dbReference type="GO" id="GO:0006641">
    <property type="term" value="P:triglyceride metabolic process"/>
    <property type="evidence" value="ECO:0007669"/>
    <property type="project" value="TreeGrafter"/>
</dbReference>
<dbReference type="FunFam" id="3.30.420.40:FF:000108">
    <property type="entry name" value="Glycerol kinase, glycosomal"/>
    <property type="match status" value="1"/>
</dbReference>
<evidence type="ECO:0000256" key="1">
    <source>
        <dbReference type="ARBA" id="ARBA00005190"/>
    </source>
</evidence>
<evidence type="ECO:0000313" key="15">
    <source>
        <dbReference type="EMBL" id="KAF7721023.1"/>
    </source>
</evidence>
<evidence type="ECO:0000256" key="9">
    <source>
        <dbReference type="ARBA" id="ARBA00043149"/>
    </source>
</evidence>
<dbReference type="GO" id="GO:0004370">
    <property type="term" value="F:glycerol kinase activity"/>
    <property type="evidence" value="ECO:0007669"/>
    <property type="project" value="UniProtKB-EC"/>
</dbReference>
<comment type="pathway">
    <text evidence="1">Polyol metabolism; glycerol degradation via glycerol kinase pathway; sn-glycerol 3-phosphate from glycerol: step 1/1.</text>
</comment>
<dbReference type="EC" id="2.7.1.30" evidence="3"/>
<dbReference type="UniPathway" id="UPA00618">
    <property type="reaction ID" value="UER00672"/>
</dbReference>
<evidence type="ECO:0000313" key="16">
    <source>
        <dbReference type="Proteomes" id="UP000605846"/>
    </source>
</evidence>
<evidence type="ECO:0000256" key="6">
    <source>
        <dbReference type="ARBA" id="ARBA00022777"/>
    </source>
</evidence>
<dbReference type="GO" id="GO:0005524">
    <property type="term" value="F:ATP binding"/>
    <property type="evidence" value="ECO:0007669"/>
    <property type="project" value="UniProtKB-KW"/>
</dbReference>
<sequence>MPSYIGAIDQGTTSARFLIFEETGRLVTQHQVKVEQIYPRAGWIEHDPYDLLDSVIRCADEAIRKFGLMGYDPSNIKAVGVTNQRETVLAWNRKTGEPLYNAIGWADTRTDKLAKQFAERQDADIVQPLSGLPIHNYFSALKMVWLIRRVQAVKEAIEKDRALFGTVDSWLIWNLTGGAEGGRHITDVTNASRTMLMNVKTLQWEPELLKFFGIPDHVLPTIVSSSEHYGNVRWGPLEGIPIMGCLGDQHAALVGQKCFQPGEAKNTYGTGAFLLLNVGSEPVFSKNGSLTTVAYQLGRDGPMAYALEGSIGAAGAAIQWLRDNMGIINKPEDIDALASQVKDTGGVVFVTAFSGLFAPYWRDDARGTLVGLTQYTNKRHIARATLEATCLSTRVILDAMKKDSNLSLKVLKADGGMSKSDVCMQMQADVLSIPVVRPAMRETTCLGAAFAAGLAAGVWKDMDDLRNIRAEDEQIFNSKLNEHEQAEKLQIWEAAIQRSCGWTAVYQHTD</sequence>
<dbReference type="PANTHER" id="PTHR10196">
    <property type="entry name" value="SUGAR KINASE"/>
    <property type="match status" value="1"/>
</dbReference>
<dbReference type="NCBIfam" id="TIGR01311">
    <property type="entry name" value="glycerol_kin"/>
    <property type="match status" value="1"/>
</dbReference>
<dbReference type="InterPro" id="IPR018484">
    <property type="entry name" value="FGGY_N"/>
</dbReference>
<evidence type="ECO:0000256" key="10">
    <source>
        <dbReference type="ARBA" id="ARBA00052101"/>
    </source>
</evidence>
<evidence type="ECO:0000259" key="13">
    <source>
        <dbReference type="Pfam" id="PF00370"/>
    </source>
</evidence>
<reference evidence="15" key="1">
    <citation type="submission" date="2020-01" db="EMBL/GenBank/DDBJ databases">
        <title>Genome Sequencing of Three Apophysomyces-Like Fungal Strains Confirms a Novel Fungal Genus in the Mucoromycota with divergent Burkholderia-like Endosymbiotic Bacteria.</title>
        <authorList>
            <person name="Stajich J.E."/>
            <person name="Macias A.M."/>
            <person name="Carter-House D."/>
            <person name="Lovett B."/>
            <person name="Kasson L.R."/>
            <person name="Berry K."/>
            <person name="Grigoriev I."/>
            <person name="Chang Y."/>
            <person name="Spatafora J."/>
            <person name="Kasson M.T."/>
        </authorList>
    </citation>
    <scope>NUCLEOTIDE SEQUENCE</scope>
    <source>
        <strain evidence="15">NRRL A-21654</strain>
    </source>
</reference>
<dbReference type="GO" id="GO:0019563">
    <property type="term" value="P:glycerol catabolic process"/>
    <property type="evidence" value="ECO:0007669"/>
    <property type="project" value="UniProtKB-UniPathway"/>
</dbReference>
<comment type="catalytic activity">
    <reaction evidence="10">
        <text>glycerol + ATP = sn-glycerol 3-phosphate + ADP + H(+)</text>
        <dbReference type="Rhea" id="RHEA:21644"/>
        <dbReference type="ChEBI" id="CHEBI:15378"/>
        <dbReference type="ChEBI" id="CHEBI:17754"/>
        <dbReference type="ChEBI" id="CHEBI:30616"/>
        <dbReference type="ChEBI" id="CHEBI:57597"/>
        <dbReference type="ChEBI" id="CHEBI:456216"/>
        <dbReference type="EC" id="2.7.1.30"/>
    </reaction>
</comment>
<dbReference type="InterPro" id="IPR018483">
    <property type="entry name" value="Carb_kinase_FGGY_CS"/>
</dbReference>
<dbReference type="InterPro" id="IPR042018">
    <property type="entry name" value="GK1-3_metazoan-type"/>
</dbReference>
<dbReference type="Gene3D" id="3.30.420.40">
    <property type="match status" value="2"/>
</dbReference>